<protein>
    <submittedName>
        <fullName evidence="1">Uncharacterized protein</fullName>
    </submittedName>
</protein>
<organism evidence="1 2">
    <name type="scientific">Streptosporangium longisporum</name>
    <dbReference type="NCBI Taxonomy" id="46187"/>
    <lineage>
        <taxon>Bacteria</taxon>
        <taxon>Bacillati</taxon>
        <taxon>Actinomycetota</taxon>
        <taxon>Actinomycetes</taxon>
        <taxon>Streptosporangiales</taxon>
        <taxon>Streptosporangiaceae</taxon>
        <taxon>Streptosporangium</taxon>
    </lineage>
</organism>
<name>A0ABN3XSK1_9ACTN</name>
<evidence type="ECO:0000313" key="1">
    <source>
        <dbReference type="EMBL" id="GAA2990220.1"/>
    </source>
</evidence>
<evidence type="ECO:0000313" key="2">
    <source>
        <dbReference type="Proteomes" id="UP001499930"/>
    </source>
</evidence>
<comment type="caution">
    <text evidence="1">The sequence shown here is derived from an EMBL/GenBank/DDBJ whole genome shotgun (WGS) entry which is preliminary data.</text>
</comment>
<sequence length="62" mass="6779">MAAYQVDRGWVAAWVKRTRAEQGLPPVIEDPAALATIAALVRPYLIEKGYLRADGTPVRKAS</sequence>
<proteinExistence type="predicted"/>
<dbReference type="EMBL" id="BAAAWD010000004">
    <property type="protein sequence ID" value="GAA2990220.1"/>
    <property type="molecule type" value="Genomic_DNA"/>
</dbReference>
<dbReference type="Proteomes" id="UP001499930">
    <property type="component" value="Unassembled WGS sequence"/>
</dbReference>
<accession>A0ABN3XSK1</accession>
<keyword evidence="2" id="KW-1185">Reference proteome</keyword>
<reference evidence="1 2" key="1">
    <citation type="journal article" date="2019" name="Int. J. Syst. Evol. Microbiol.">
        <title>The Global Catalogue of Microorganisms (GCM) 10K type strain sequencing project: providing services to taxonomists for standard genome sequencing and annotation.</title>
        <authorList>
            <consortium name="The Broad Institute Genomics Platform"/>
            <consortium name="The Broad Institute Genome Sequencing Center for Infectious Disease"/>
            <person name="Wu L."/>
            <person name="Ma J."/>
        </authorList>
    </citation>
    <scope>NUCLEOTIDE SEQUENCE [LARGE SCALE GENOMIC DNA]</scope>
    <source>
        <strain evidence="1 2">JCM 3106</strain>
    </source>
</reference>
<dbReference type="RefSeq" id="WP_344888329.1">
    <property type="nucleotide sequence ID" value="NZ_BAAAWD010000004.1"/>
</dbReference>
<gene>
    <name evidence="1" type="ORF">GCM10017559_07790</name>
</gene>